<reference evidence="1 2" key="1">
    <citation type="journal article" date="2014" name="Int. J. Syst. Evol. Microbiol.">
        <title>Complete genome of a new Firmicutes species belonging to the dominant human colonic microbiota ('Ruminococcus bicirculans') reveals two chromosomes and a selective capacity to utilize plant glucans.</title>
        <authorList>
            <consortium name="NISC Comparative Sequencing Program"/>
            <person name="Wegmann U."/>
            <person name="Louis P."/>
            <person name="Goesmann A."/>
            <person name="Henrissat B."/>
            <person name="Duncan S.H."/>
            <person name="Flint H.J."/>
        </authorList>
    </citation>
    <scope>NUCLEOTIDE SEQUENCE [LARGE SCALE GENOMIC DNA]</scope>
    <source>
        <strain evidence="1 2">80/3</strain>
    </source>
</reference>
<name>A0ABP1WJS3_9FIRM</name>
<dbReference type="EMBL" id="HF545616">
    <property type="protein sequence ID" value="CCO04602.1"/>
    <property type="molecule type" value="Genomic_DNA"/>
</dbReference>
<gene>
    <name evidence="1" type="ORF">RBI_I00887</name>
</gene>
<proteinExistence type="predicted"/>
<evidence type="ECO:0000313" key="2">
    <source>
        <dbReference type="Proteomes" id="UP000027600"/>
    </source>
</evidence>
<evidence type="ECO:0000313" key="1">
    <source>
        <dbReference type="EMBL" id="CCO04602.1"/>
    </source>
</evidence>
<sequence>MRTENDNGLIFDSLNAIFINNEYDDFNNIANSDNLYTIEGDNYFTDFSLVLQDLNIDGRLYTDGDITINATSVTSESKNSIIASHTGNIVINSNEFNYKGIFFAPNGYVNINSKNIDFKGFIIAAGISISGDDVTISESDEVFTNFNTMEQEYQQRNDELITEYFDTVSALEDNPDDIIVESKYNDLRKDLQTKDLLLSENEISELFCNQENISSSYNVMNKAKASFYPCKGIEKMYDVIRTSSTYSYGGKSYQYYSLSVSDKVSTSKPKLRRNYSPNIYLIGKCSNEATAKKYLNTAVSTLFGKGFGALLAGCGHPIAGKTLGVVIKSLFSRTPSPHDLYTDSSKFLRLSDVCLNTTMKYTWVKYKGRWEFGYSCDKTAWKYVLTEGKLNTKTKLYDYEKLTRSFTNKGNYYKPYVAIKTVVDYKKMYGDNASTGNNDPIGYSSTASYEIKNSDKKVVKTLKPLFIKNTTALI</sequence>
<accession>A0ABP1WJS3</accession>
<organism evidence="1 2">
    <name type="scientific">Ruminococcus bicirculans</name>
    <name type="common">ex Wegman et al. 2014</name>
    <dbReference type="NCBI Taxonomy" id="1160721"/>
    <lineage>
        <taxon>Bacteria</taxon>
        <taxon>Bacillati</taxon>
        <taxon>Bacillota</taxon>
        <taxon>Clostridia</taxon>
        <taxon>Eubacteriales</taxon>
        <taxon>Oscillospiraceae</taxon>
        <taxon>Ruminococcus</taxon>
    </lineage>
</organism>
<protein>
    <submittedName>
        <fullName evidence="1">Uncharacterized protein</fullName>
    </submittedName>
</protein>
<dbReference type="Proteomes" id="UP000027600">
    <property type="component" value="Chromosome I"/>
</dbReference>
<dbReference type="RefSeq" id="WP_038671345.1">
    <property type="nucleotide sequence ID" value="NZ_DAWEQM010000006.1"/>
</dbReference>
<keyword evidence="2" id="KW-1185">Reference proteome</keyword>